<comment type="caution">
    <text evidence="9">The sequence shown here is derived from an EMBL/GenBank/DDBJ whole genome shotgun (WGS) entry which is preliminary data.</text>
</comment>
<gene>
    <name evidence="9" type="ORF">OGATHE_004342</name>
</gene>
<reference evidence="9" key="1">
    <citation type="journal article" date="2021" name="Open Biol.">
        <title>Shared evolutionary footprints suggest mitochondrial oxidative damage underlies multiple complex I losses in fungi.</title>
        <authorList>
            <person name="Schikora-Tamarit M.A."/>
            <person name="Marcet-Houben M."/>
            <person name="Nosek J."/>
            <person name="Gabaldon T."/>
        </authorList>
    </citation>
    <scope>NUCLEOTIDE SEQUENCE</scope>
    <source>
        <strain evidence="9">NCAIM Y.01608</strain>
    </source>
</reference>
<protein>
    <recommendedName>
        <fullName evidence="6">Phosphotransferase</fullName>
        <ecNumber evidence="6">2.7.1.-</ecNumber>
    </recommendedName>
</protein>
<accession>A0A9P8T2I8</accession>
<dbReference type="PRINTS" id="PR00475">
    <property type="entry name" value="HEXOKINASE"/>
</dbReference>
<dbReference type="SUPFAM" id="SSF53067">
    <property type="entry name" value="Actin-like ATPase domain"/>
    <property type="match status" value="2"/>
</dbReference>
<dbReference type="EC" id="2.7.1.-" evidence="6"/>
<dbReference type="InterPro" id="IPR022673">
    <property type="entry name" value="Hexokinase_C"/>
</dbReference>
<evidence type="ECO:0000256" key="3">
    <source>
        <dbReference type="ARBA" id="ARBA00022741"/>
    </source>
</evidence>
<keyword evidence="5 6" id="KW-0067">ATP-binding</keyword>
<dbReference type="AlphaFoldDB" id="A0A9P8T2I8"/>
<dbReference type="GO" id="GO:0004340">
    <property type="term" value="F:glucokinase activity"/>
    <property type="evidence" value="ECO:0007669"/>
    <property type="project" value="TreeGrafter"/>
</dbReference>
<keyword evidence="3 6" id="KW-0547">Nucleotide-binding</keyword>
<proteinExistence type="inferred from homology"/>
<evidence type="ECO:0000259" key="8">
    <source>
        <dbReference type="Pfam" id="PF03727"/>
    </source>
</evidence>
<feature type="domain" description="Hexokinase N-terminal" evidence="7">
    <location>
        <begin position="32"/>
        <end position="204"/>
    </location>
</feature>
<reference evidence="9" key="2">
    <citation type="submission" date="2021-01" db="EMBL/GenBank/DDBJ databases">
        <authorList>
            <person name="Schikora-Tamarit M.A."/>
        </authorList>
    </citation>
    <scope>NUCLEOTIDE SEQUENCE</scope>
    <source>
        <strain evidence="9">NCAIM Y.01608</strain>
    </source>
</reference>
<dbReference type="GO" id="GO:0006013">
    <property type="term" value="P:mannose metabolic process"/>
    <property type="evidence" value="ECO:0007669"/>
    <property type="project" value="TreeGrafter"/>
</dbReference>
<name>A0A9P8T2I8_9ASCO</name>
<evidence type="ECO:0000313" key="10">
    <source>
        <dbReference type="Proteomes" id="UP000788993"/>
    </source>
</evidence>
<dbReference type="Proteomes" id="UP000788993">
    <property type="component" value="Unassembled WGS sequence"/>
</dbReference>
<keyword evidence="10" id="KW-1185">Reference proteome</keyword>
<dbReference type="GO" id="GO:0005524">
    <property type="term" value="F:ATP binding"/>
    <property type="evidence" value="ECO:0007669"/>
    <property type="project" value="UniProtKB-UniRule"/>
</dbReference>
<dbReference type="GO" id="GO:0019158">
    <property type="term" value="F:mannokinase activity"/>
    <property type="evidence" value="ECO:0007669"/>
    <property type="project" value="TreeGrafter"/>
</dbReference>
<keyword evidence="6" id="KW-0324">Glycolysis</keyword>
<keyword evidence="2 6" id="KW-0808">Transferase</keyword>
<sequence>MMGFKPTPCAPGADDMSSIPLQPSFQWHVPDMDTLIGLLEAEILQRLESNVTMLSTLTPVPESHTYGRVLVLDLGGSTFRLCILELFGEGRYEILCSREWQLDSKEINVSFFQSLVDRVCTATIDRYFAHAVTVGLSICFPFKQTKPNDAYLDVVGKGFILADEIRGKNIALLLQQQLETATKKQVCVKAVINDAVSVYVAGAYLYECRLGLVLGTGLNAAASYQNRVLNTEMSCFGSSLAGLLTPWDFEMQPAYRERRTAHCQLPLFQPLEYMCSGRYIGELFRIGVLDMAQRGQVFIGQRVVLGSAYELTGETLCRIYEGSIDEIGRIFAKYNVAVTDQDPGVLRSIIRSLITRAAAVLASWLVAFCRIQTPGTHDTVRIGYIGSFLEHFAYYREQTQLFLDVYCAQHSDLRFDIRLIPHSTALGAAISASQKS</sequence>
<evidence type="ECO:0000259" key="7">
    <source>
        <dbReference type="Pfam" id="PF00349"/>
    </source>
</evidence>
<organism evidence="9 10">
    <name type="scientific">Ogataea polymorpha</name>
    <dbReference type="NCBI Taxonomy" id="460523"/>
    <lineage>
        <taxon>Eukaryota</taxon>
        <taxon>Fungi</taxon>
        <taxon>Dikarya</taxon>
        <taxon>Ascomycota</taxon>
        <taxon>Saccharomycotina</taxon>
        <taxon>Pichiomycetes</taxon>
        <taxon>Pichiales</taxon>
        <taxon>Pichiaceae</taxon>
        <taxon>Ogataea</taxon>
    </lineage>
</organism>
<dbReference type="GO" id="GO:0005739">
    <property type="term" value="C:mitochondrion"/>
    <property type="evidence" value="ECO:0007669"/>
    <property type="project" value="TreeGrafter"/>
</dbReference>
<dbReference type="GO" id="GO:0008865">
    <property type="term" value="F:fructokinase activity"/>
    <property type="evidence" value="ECO:0007669"/>
    <property type="project" value="TreeGrafter"/>
</dbReference>
<dbReference type="EMBL" id="JAEUBD010001266">
    <property type="protein sequence ID" value="KAH3662766.1"/>
    <property type="molecule type" value="Genomic_DNA"/>
</dbReference>
<dbReference type="GO" id="GO:0006096">
    <property type="term" value="P:glycolytic process"/>
    <property type="evidence" value="ECO:0007669"/>
    <property type="project" value="UniProtKB-KW"/>
</dbReference>
<evidence type="ECO:0000313" key="9">
    <source>
        <dbReference type="EMBL" id="KAH3662766.1"/>
    </source>
</evidence>
<dbReference type="PANTHER" id="PTHR19443:SF24">
    <property type="entry name" value="PHOSPHOTRANSFERASE"/>
    <property type="match status" value="1"/>
</dbReference>
<evidence type="ECO:0000256" key="2">
    <source>
        <dbReference type="ARBA" id="ARBA00022679"/>
    </source>
</evidence>
<evidence type="ECO:0000256" key="6">
    <source>
        <dbReference type="RuleBase" id="RU362007"/>
    </source>
</evidence>
<dbReference type="InterPro" id="IPR022672">
    <property type="entry name" value="Hexokinase_N"/>
</dbReference>
<feature type="domain" description="Hexokinase C-terminal" evidence="8">
    <location>
        <begin position="210"/>
        <end position="432"/>
    </location>
</feature>
<dbReference type="GO" id="GO:0006006">
    <property type="term" value="P:glucose metabolic process"/>
    <property type="evidence" value="ECO:0007669"/>
    <property type="project" value="TreeGrafter"/>
</dbReference>
<dbReference type="InterPro" id="IPR001312">
    <property type="entry name" value="Hexokinase"/>
</dbReference>
<dbReference type="CDD" id="cd24000">
    <property type="entry name" value="ASKHA_NBD_HK"/>
    <property type="match status" value="1"/>
</dbReference>
<dbReference type="PANTHER" id="PTHR19443">
    <property type="entry name" value="HEXOKINASE"/>
    <property type="match status" value="1"/>
</dbReference>
<dbReference type="Pfam" id="PF03727">
    <property type="entry name" value="Hexokinase_2"/>
    <property type="match status" value="1"/>
</dbReference>
<dbReference type="Gene3D" id="3.30.420.40">
    <property type="match status" value="1"/>
</dbReference>
<evidence type="ECO:0000256" key="5">
    <source>
        <dbReference type="ARBA" id="ARBA00022840"/>
    </source>
</evidence>
<dbReference type="PROSITE" id="PS51748">
    <property type="entry name" value="HEXOKINASE_2"/>
    <property type="match status" value="1"/>
</dbReference>
<dbReference type="InterPro" id="IPR043129">
    <property type="entry name" value="ATPase_NBD"/>
</dbReference>
<dbReference type="Gene3D" id="3.40.367.20">
    <property type="match status" value="1"/>
</dbReference>
<dbReference type="GO" id="GO:0001678">
    <property type="term" value="P:intracellular glucose homeostasis"/>
    <property type="evidence" value="ECO:0007669"/>
    <property type="project" value="InterPro"/>
</dbReference>
<evidence type="ECO:0000256" key="1">
    <source>
        <dbReference type="ARBA" id="ARBA00009225"/>
    </source>
</evidence>
<dbReference type="GO" id="GO:0005829">
    <property type="term" value="C:cytosol"/>
    <property type="evidence" value="ECO:0007669"/>
    <property type="project" value="TreeGrafter"/>
</dbReference>
<evidence type="ECO:0000256" key="4">
    <source>
        <dbReference type="ARBA" id="ARBA00022777"/>
    </source>
</evidence>
<comment type="similarity">
    <text evidence="1 6">Belongs to the hexokinase family.</text>
</comment>
<dbReference type="Pfam" id="PF00349">
    <property type="entry name" value="Hexokinase_1"/>
    <property type="match status" value="1"/>
</dbReference>
<keyword evidence="4 6" id="KW-0418">Kinase</keyword>
<dbReference type="GO" id="GO:0005536">
    <property type="term" value="F:D-glucose binding"/>
    <property type="evidence" value="ECO:0007669"/>
    <property type="project" value="InterPro"/>
</dbReference>